<organism evidence="1 2">
    <name type="scientific">Cyclocybe aegerita</name>
    <name type="common">Black poplar mushroom</name>
    <name type="synonym">Agrocybe aegerita</name>
    <dbReference type="NCBI Taxonomy" id="1973307"/>
    <lineage>
        <taxon>Eukaryota</taxon>
        <taxon>Fungi</taxon>
        <taxon>Dikarya</taxon>
        <taxon>Basidiomycota</taxon>
        <taxon>Agaricomycotina</taxon>
        <taxon>Agaricomycetes</taxon>
        <taxon>Agaricomycetidae</taxon>
        <taxon>Agaricales</taxon>
        <taxon>Agaricineae</taxon>
        <taxon>Bolbitiaceae</taxon>
        <taxon>Cyclocybe</taxon>
    </lineage>
</organism>
<evidence type="ECO:0000313" key="1">
    <source>
        <dbReference type="EMBL" id="CAA7261186.1"/>
    </source>
</evidence>
<sequence length="238" mass="26716">MVWGSDSMMKLTTRLEELFHLSQVNEHLIDYIHEIHLQLELSKSVSWITEEGPFQEIMAMKAASRTTLRKLTIEGTRYGMHYFENGFVSKFIRPFISPFIVCLHLKSIPTAPLDAIAGCVQLQELVLDFVDIFYVSFIPNSTLPLPRIKKLGYRFSAPAIELLAKGTSQGHKILDLSSLQTLIVNTNARGDIAVAQEVINQAGDSLEELYIGPRRQEISSELALVSRPACIITDQALN</sequence>
<name>A0A8S0W8B8_CYCAE</name>
<accession>A0A8S0W8B8</accession>
<evidence type="ECO:0000313" key="2">
    <source>
        <dbReference type="Proteomes" id="UP000467700"/>
    </source>
</evidence>
<proteinExistence type="predicted"/>
<reference evidence="1 2" key="1">
    <citation type="submission" date="2020-01" db="EMBL/GenBank/DDBJ databases">
        <authorList>
            <person name="Gupta K D."/>
        </authorList>
    </citation>
    <scope>NUCLEOTIDE SEQUENCE [LARGE SCALE GENOMIC DNA]</scope>
</reference>
<comment type="caution">
    <text evidence="1">The sequence shown here is derived from an EMBL/GenBank/DDBJ whole genome shotgun (WGS) entry which is preliminary data.</text>
</comment>
<gene>
    <name evidence="1" type="ORF">AAE3_LOCUS3421</name>
</gene>
<keyword evidence="2" id="KW-1185">Reference proteome</keyword>
<dbReference type="EMBL" id="CACVBS010000032">
    <property type="protein sequence ID" value="CAA7261186.1"/>
    <property type="molecule type" value="Genomic_DNA"/>
</dbReference>
<protein>
    <submittedName>
        <fullName evidence="1">Uncharacterized protein</fullName>
    </submittedName>
</protein>
<dbReference type="AlphaFoldDB" id="A0A8S0W8B8"/>
<dbReference type="Proteomes" id="UP000467700">
    <property type="component" value="Unassembled WGS sequence"/>
</dbReference>
<dbReference type="OrthoDB" id="2745898at2759"/>